<dbReference type="Proteomes" id="UP000198348">
    <property type="component" value="Unassembled WGS sequence"/>
</dbReference>
<proteinExistence type="predicted"/>
<organism evidence="1 2">
    <name type="scientific">Haloechinothrix alba</name>
    <dbReference type="NCBI Taxonomy" id="664784"/>
    <lineage>
        <taxon>Bacteria</taxon>
        <taxon>Bacillati</taxon>
        <taxon>Actinomycetota</taxon>
        <taxon>Actinomycetes</taxon>
        <taxon>Pseudonocardiales</taxon>
        <taxon>Pseudonocardiaceae</taxon>
        <taxon>Haloechinothrix</taxon>
    </lineage>
</organism>
<dbReference type="InterPro" id="IPR018727">
    <property type="entry name" value="DUF2267"/>
</dbReference>
<dbReference type="Pfam" id="PF10025">
    <property type="entry name" value="DUF2267"/>
    <property type="match status" value="2"/>
</dbReference>
<name>A0A238ZCF6_9PSEU</name>
<reference evidence="1 2" key="1">
    <citation type="submission" date="2017-06" db="EMBL/GenBank/DDBJ databases">
        <authorList>
            <person name="Kim H.J."/>
            <person name="Triplett B.A."/>
        </authorList>
    </citation>
    <scope>NUCLEOTIDE SEQUENCE [LARGE SCALE GENOMIC DNA]</scope>
    <source>
        <strain evidence="1 2">DSM 45207</strain>
    </source>
</reference>
<dbReference type="RefSeq" id="WP_089302870.1">
    <property type="nucleotide sequence ID" value="NZ_FZNW01000020.1"/>
</dbReference>
<dbReference type="InterPro" id="IPR038282">
    <property type="entry name" value="DUF2267_sf"/>
</dbReference>
<accession>A0A238ZCF6</accession>
<dbReference type="Gene3D" id="1.10.490.110">
    <property type="entry name" value="Uncharacterized conserved protein DUF2267"/>
    <property type="match status" value="2"/>
</dbReference>
<evidence type="ECO:0000313" key="2">
    <source>
        <dbReference type="Proteomes" id="UP000198348"/>
    </source>
</evidence>
<keyword evidence="2" id="KW-1185">Reference proteome</keyword>
<sequence length="248" mass="27159">MRHEEMLDELQHRGQVDRERAERMLAATVQAMSEIAPDSMAQLRGRLPAELTTIEPAFPAPERSVEEFVIRVGELAGTADTPEARRCAYAAFGVVCESVPADQLRRLLENVPQEFTSMAPSIIGLSADAETLLAQVRQLTSADSLERSRELTEAVLGVLAENITGRQADDLAAGLPSELRSALATGTHAERTEPDRFFAEVDRLTGTMDTDRTREDVGHVFTVVRRWAPDELDRSLAQLPTEIAAPAG</sequence>
<dbReference type="EMBL" id="FZNW01000020">
    <property type="protein sequence ID" value="SNR81206.1"/>
    <property type="molecule type" value="Genomic_DNA"/>
</dbReference>
<dbReference type="OrthoDB" id="952780at2"/>
<dbReference type="AlphaFoldDB" id="A0A238ZCF6"/>
<gene>
    <name evidence="1" type="ORF">SAMN06265360_12097</name>
</gene>
<evidence type="ECO:0000313" key="1">
    <source>
        <dbReference type="EMBL" id="SNR81206.1"/>
    </source>
</evidence>
<protein>
    <submittedName>
        <fullName evidence="1">Uncharacterized conserved protein, DUF2267 family</fullName>
    </submittedName>
</protein>